<dbReference type="InterPro" id="IPR011546">
    <property type="entry name" value="Pept_M41_FtsH_extracell"/>
</dbReference>
<organism evidence="7 8">
    <name type="scientific">Camellia sinensis var. sinensis</name>
    <name type="common">China tea</name>
    <dbReference type="NCBI Taxonomy" id="542762"/>
    <lineage>
        <taxon>Eukaryota</taxon>
        <taxon>Viridiplantae</taxon>
        <taxon>Streptophyta</taxon>
        <taxon>Embryophyta</taxon>
        <taxon>Tracheophyta</taxon>
        <taxon>Spermatophyta</taxon>
        <taxon>Magnoliopsida</taxon>
        <taxon>eudicotyledons</taxon>
        <taxon>Gunneridae</taxon>
        <taxon>Pentapetalae</taxon>
        <taxon>asterids</taxon>
        <taxon>Ericales</taxon>
        <taxon>Theaceae</taxon>
        <taxon>Camellia</taxon>
    </lineage>
</organism>
<dbReference type="SUPFAM" id="SSF54928">
    <property type="entry name" value="RNA-binding domain, RBD"/>
    <property type="match status" value="1"/>
</dbReference>
<dbReference type="InterPro" id="IPR000504">
    <property type="entry name" value="RRM_dom"/>
</dbReference>
<dbReference type="InterPro" id="IPR012677">
    <property type="entry name" value="Nucleotide-bd_a/b_plait_sf"/>
</dbReference>
<keyword evidence="2" id="KW-0378">Hydrolase</keyword>
<keyword evidence="1" id="KW-0645">Protease</keyword>
<dbReference type="GO" id="GO:0008270">
    <property type="term" value="F:zinc ion binding"/>
    <property type="evidence" value="ECO:0007669"/>
    <property type="project" value="InterPro"/>
</dbReference>
<evidence type="ECO:0000256" key="1">
    <source>
        <dbReference type="ARBA" id="ARBA00022670"/>
    </source>
</evidence>
<dbReference type="Pfam" id="PF06480">
    <property type="entry name" value="FtsH_ext"/>
    <property type="match status" value="1"/>
</dbReference>
<dbReference type="GO" id="GO:0004176">
    <property type="term" value="F:ATP-dependent peptidase activity"/>
    <property type="evidence" value="ECO:0007669"/>
    <property type="project" value="InterPro"/>
</dbReference>
<dbReference type="PROSITE" id="PS50102">
    <property type="entry name" value="RRM"/>
    <property type="match status" value="2"/>
</dbReference>
<dbReference type="FunFam" id="3.40.1690.20:FF:000004">
    <property type="entry name" value="ATP-dependent zinc metalloprotease FTSH 10 mitochondrial"/>
    <property type="match status" value="1"/>
</dbReference>
<dbReference type="GO" id="GO:0003729">
    <property type="term" value="F:mRNA binding"/>
    <property type="evidence" value="ECO:0007669"/>
    <property type="project" value="TreeGrafter"/>
</dbReference>
<accession>A0A4S4E8E2</accession>
<dbReference type="Gene3D" id="3.30.70.330">
    <property type="match status" value="2"/>
</dbReference>
<proteinExistence type="predicted"/>
<evidence type="ECO:0000313" key="7">
    <source>
        <dbReference type="EMBL" id="THG11745.1"/>
    </source>
</evidence>
<dbReference type="GO" id="GO:0005524">
    <property type="term" value="F:ATP binding"/>
    <property type="evidence" value="ECO:0007669"/>
    <property type="project" value="InterPro"/>
</dbReference>
<sequence length="549" mass="62106">MAALEAPFSIFSSYPPSFSKFPYSPNPSQSIRLHISTSTPTLFLKFHRYPLLPLLSINPTPKSTSFEVSCSAVQEIAVDENPDPQTQQQNQNQRRKLFVLNLPWSFSVDDIKIFFAECGTVSDVEIIKHKDGKNRGFAFVTMGSGEEAQAVIDKFDSHELLGRILKVEFAKRFKKPSRPPPLVAPPAGETRHKLYVSNLAWKVRSNHLREFFAANFNPVSARVVFDSPSGKSGGYGFVSFATKEEADAAISALDEKINKSYSSKLNWKMLIVRGDSSKEWAIPIYCIQGNIERGKELMGRAVRLKFSLKSIEESADEKKDNDVFEESADEEEEEKIPKESVQSFTSNFVSFTVVRSRSPSFILVRHRSSSFVVDHRALREDANTGDHGSFQEAFLMQFQNLITPILVIGLFLSSFSFGPRKQQQISFQEFKNKLLEPGLVDHVVVSNKSVAKVYVRSSPRNQTSNDVVEGPVVQGPADPSKSQYKYYFNIGSVESFEEKLEEAQEALGIDSHDYVPATHTSEMVWYQELVWYQEYMLPLQFCYELNVVL</sequence>
<dbReference type="AlphaFoldDB" id="A0A4S4E8E2"/>
<feature type="domain" description="RRM" evidence="6">
    <location>
        <begin position="192"/>
        <end position="309"/>
    </location>
</feature>
<feature type="domain" description="RRM" evidence="6">
    <location>
        <begin position="95"/>
        <end position="172"/>
    </location>
</feature>
<name>A0A4S4E8E2_CAMSN</name>
<dbReference type="PANTHER" id="PTHR48025">
    <property type="entry name" value="OS02G0815200 PROTEIN"/>
    <property type="match status" value="1"/>
</dbReference>
<dbReference type="Pfam" id="PF00076">
    <property type="entry name" value="RRM_1"/>
    <property type="match status" value="2"/>
</dbReference>
<dbReference type="GO" id="GO:0004222">
    <property type="term" value="F:metalloendopeptidase activity"/>
    <property type="evidence" value="ECO:0007669"/>
    <property type="project" value="InterPro"/>
</dbReference>
<feature type="region of interest" description="Disordered" evidence="5">
    <location>
        <begin position="317"/>
        <end position="339"/>
    </location>
</feature>
<evidence type="ECO:0000256" key="3">
    <source>
        <dbReference type="ARBA" id="ARBA00022884"/>
    </source>
</evidence>
<comment type="caution">
    <text evidence="7">The sequence shown here is derived from an EMBL/GenBank/DDBJ whole genome shotgun (WGS) entry which is preliminary data.</text>
</comment>
<dbReference type="GO" id="GO:0009535">
    <property type="term" value="C:chloroplast thylakoid membrane"/>
    <property type="evidence" value="ECO:0007669"/>
    <property type="project" value="TreeGrafter"/>
</dbReference>
<dbReference type="Proteomes" id="UP000306102">
    <property type="component" value="Unassembled WGS sequence"/>
</dbReference>
<dbReference type="InterPro" id="IPR035979">
    <property type="entry name" value="RBD_domain_sf"/>
</dbReference>
<evidence type="ECO:0000259" key="6">
    <source>
        <dbReference type="PROSITE" id="PS50102"/>
    </source>
</evidence>
<dbReference type="STRING" id="542762.A0A4S4E8E2"/>
<evidence type="ECO:0000313" key="8">
    <source>
        <dbReference type="Proteomes" id="UP000306102"/>
    </source>
</evidence>
<keyword evidence="8" id="KW-1185">Reference proteome</keyword>
<dbReference type="PANTHER" id="PTHR48025:SF6">
    <property type="entry name" value="RRM DOMAIN-CONTAINING PROTEIN"/>
    <property type="match status" value="1"/>
</dbReference>
<keyword evidence="3 4" id="KW-0694">RNA-binding</keyword>
<evidence type="ECO:0000256" key="4">
    <source>
        <dbReference type="PROSITE-ProRule" id="PRU00176"/>
    </source>
</evidence>
<gene>
    <name evidence="7" type="ORF">TEA_028955</name>
</gene>
<evidence type="ECO:0000256" key="2">
    <source>
        <dbReference type="ARBA" id="ARBA00022801"/>
    </source>
</evidence>
<feature type="compositionally biased region" description="Acidic residues" evidence="5">
    <location>
        <begin position="323"/>
        <end position="334"/>
    </location>
</feature>
<dbReference type="GO" id="GO:0006508">
    <property type="term" value="P:proteolysis"/>
    <property type="evidence" value="ECO:0007669"/>
    <property type="project" value="UniProtKB-KW"/>
</dbReference>
<dbReference type="Gene3D" id="3.40.1690.20">
    <property type="match status" value="1"/>
</dbReference>
<dbReference type="EMBL" id="SDRB02007064">
    <property type="protein sequence ID" value="THG11745.1"/>
    <property type="molecule type" value="Genomic_DNA"/>
</dbReference>
<reference evidence="7 8" key="1">
    <citation type="journal article" date="2018" name="Proc. Natl. Acad. Sci. U.S.A.">
        <title>Draft genome sequence of Camellia sinensis var. sinensis provides insights into the evolution of the tea genome and tea quality.</title>
        <authorList>
            <person name="Wei C."/>
            <person name="Yang H."/>
            <person name="Wang S."/>
            <person name="Zhao J."/>
            <person name="Liu C."/>
            <person name="Gao L."/>
            <person name="Xia E."/>
            <person name="Lu Y."/>
            <person name="Tai Y."/>
            <person name="She G."/>
            <person name="Sun J."/>
            <person name="Cao H."/>
            <person name="Tong W."/>
            <person name="Gao Q."/>
            <person name="Li Y."/>
            <person name="Deng W."/>
            <person name="Jiang X."/>
            <person name="Wang W."/>
            <person name="Chen Q."/>
            <person name="Zhang S."/>
            <person name="Li H."/>
            <person name="Wu J."/>
            <person name="Wang P."/>
            <person name="Li P."/>
            <person name="Shi C."/>
            <person name="Zheng F."/>
            <person name="Jian J."/>
            <person name="Huang B."/>
            <person name="Shan D."/>
            <person name="Shi M."/>
            <person name="Fang C."/>
            <person name="Yue Y."/>
            <person name="Li F."/>
            <person name="Li D."/>
            <person name="Wei S."/>
            <person name="Han B."/>
            <person name="Jiang C."/>
            <person name="Yin Y."/>
            <person name="Xia T."/>
            <person name="Zhang Z."/>
            <person name="Bennetzen J.L."/>
            <person name="Zhao S."/>
            <person name="Wan X."/>
        </authorList>
    </citation>
    <scope>NUCLEOTIDE SEQUENCE [LARGE SCALE GENOMIC DNA]</scope>
    <source>
        <strain evidence="8">cv. Shuchazao</strain>
        <tissue evidence="7">Leaf</tissue>
    </source>
</reference>
<evidence type="ECO:0000256" key="5">
    <source>
        <dbReference type="SAM" id="MobiDB-lite"/>
    </source>
</evidence>
<protein>
    <recommendedName>
        <fullName evidence="6">RRM domain-containing protein</fullName>
    </recommendedName>
</protein>
<dbReference type="SMART" id="SM00360">
    <property type="entry name" value="RRM"/>
    <property type="match status" value="2"/>
</dbReference>
<dbReference type="InterPro" id="IPR050502">
    <property type="entry name" value="Euk_RNA-bind_prot"/>
</dbReference>
<dbReference type="GO" id="GO:1901259">
    <property type="term" value="P:chloroplast rRNA processing"/>
    <property type="evidence" value="ECO:0007669"/>
    <property type="project" value="TreeGrafter"/>
</dbReference>